<feature type="active site" description="Charge relay system" evidence="15">
    <location>
        <position position="539"/>
    </location>
</feature>
<dbReference type="InterPro" id="IPR036852">
    <property type="entry name" value="Peptidase_S8/S53_dom_sf"/>
</dbReference>
<evidence type="ECO:0000256" key="11">
    <source>
        <dbReference type="ARBA" id="ARBA00022837"/>
    </source>
</evidence>
<feature type="binding site" evidence="15">
    <location>
        <position position="601"/>
    </location>
    <ligand>
        <name>Ca(2+)</name>
        <dbReference type="ChEBI" id="CHEBI:29108"/>
    </ligand>
</feature>
<evidence type="ECO:0000256" key="15">
    <source>
        <dbReference type="PROSITE-ProRule" id="PRU01032"/>
    </source>
</evidence>
<dbReference type="GO" id="GO:0046872">
    <property type="term" value="F:metal ion binding"/>
    <property type="evidence" value="ECO:0007669"/>
    <property type="project" value="UniProtKB-UniRule"/>
</dbReference>
<accession>A0A0A1TG25</accession>
<evidence type="ECO:0000256" key="14">
    <source>
        <dbReference type="ARBA" id="ARBA00023180"/>
    </source>
</evidence>
<keyword evidence="18" id="KW-1185">Reference proteome</keyword>
<dbReference type="CDD" id="cd04056">
    <property type="entry name" value="Peptidases_S53"/>
    <property type="match status" value="1"/>
</dbReference>
<evidence type="ECO:0000256" key="2">
    <source>
        <dbReference type="ARBA" id="ARBA00002451"/>
    </source>
</evidence>
<comment type="function">
    <text evidence="2">Secreted tripeptidyl-peptidase which degrades proteins at acidic pHs and is involved in virulence.</text>
</comment>
<keyword evidence="5" id="KW-0964">Secreted</keyword>
<dbReference type="InterPro" id="IPR015366">
    <property type="entry name" value="S53_propep"/>
</dbReference>
<dbReference type="AlphaFoldDB" id="A0A0A1TG25"/>
<feature type="binding site" evidence="15">
    <location>
        <position position="603"/>
    </location>
    <ligand>
        <name>Ca(2+)</name>
        <dbReference type="ChEBI" id="CHEBI:29108"/>
    </ligand>
</feature>
<dbReference type="CDD" id="cd11377">
    <property type="entry name" value="Pro-peptidase_S53"/>
    <property type="match status" value="1"/>
</dbReference>
<dbReference type="STRING" id="1531966.A0A0A1TG25"/>
<evidence type="ECO:0000256" key="5">
    <source>
        <dbReference type="ARBA" id="ARBA00022525"/>
    </source>
</evidence>
<dbReference type="GO" id="GO:0008240">
    <property type="term" value="F:tripeptidyl-peptidase activity"/>
    <property type="evidence" value="ECO:0007669"/>
    <property type="project" value="UniProtKB-EC"/>
</dbReference>
<keyword evidence="8" id="KW-0732">Signal</keyword>
<organism evidence="17 18">
    <name type="scientific">[Torrubiella] hemipterigena</name>
    <dbReference type="NCBI Taxonomy" id="1531966"/>
    <lineage>
        <taxon>Eukaryota</taxon>
        <taxon>Fungi</taxon>
        <taxon>Dikarya</taxon>
        <taxon>Ascomycota</taxon>
        <taxon>Pezizomycotina</taxon>
        <taxon>Sordariomycetes</taxon>
        <taxon>Hypocreomycetidae</taxon>
        <taxon>Hypocreales</taxon>
        <taxon>Clavicipitaceae</taxon>
        <taxon>Clavicipitaceae incertae sedis</taxon>
        <taxon>'Torrubiella' clade</taxon>
    </lineage>
</organism>
<evidence type="ECO:0000256" key="10">
    <source>
        <dbReference type="ARBA" id="ARBA00022825"/>
    </source>
</evidence>
<reference evidence="17 18" key="1">
    <citation type="journal article" date="2015" name="Genome Announc.">
        <title>Draft Genome Sequence and Gene Annotation of the Entomopathogenic Fungus Verticillium hemipterigenum.</title>
        <authorList>
            <person name="Horn F."/>
            <person name="Habel A."/>
            <person name="Scharf D.H."/>
            <person name="Dworschak J."/>
            <person name="Brakhage A.A."/>
            <person name="Guthke R."/>
            <person name="Hertweck C."/>
            <person name="Linde J."/>
        </authorList>
    </citation>
    <scope>NUCLEOTIDE SEQUENCE [LARGE SCALE GENOMIC DNA]</scope>
</reference>
<comment type="subcellular location">
    <subcellularLocation>
        <location evidence="3">Secreted</location>
        <location evidence="3">Extracellular space</location>
    </subcellularLocation>
</comment>
<dbReference type="InterPro" id="IPR023828">
    <property type="entry name" value="Peptidase_S8_Ser-AS"/>
</dbReference>
<feature type="active site" description="Charge relay system" evidence="15">
    <location>
        <position position="326"/>
    </location>
</feature>
<dbReference type="Proteomes" id="UP000039046">
    <property type="component" value="Unassembled WGS sequence"/>
</dbReference>
<comment type="catalytic activity">
    <reaction evidence="1">
        <text>Release of an N-terminal tripeptide from a polypeptide.</text>
        <dbReference type="EC" id="3.4.14.10"/>
    </reaction>
</comment>
<dbReference type="SUPFAM" id="SSF52743">
    <property type="entry name" value="Subtilisin-like"/>
    <property type="match status" value="1"/>
</dbReference>
<evidence type="ECO:0000259" key="16">
    <source>
        <dbReference type="PROSITE" id="PS51695"/>
    </source>
</evidence>
<name>A0A0A1TG25_9HYPO</name>
<evidence type="ECO:0000256" key="1">
    <source>
        <dbReference type="ARBA" id="ARBA00001910"/>
    </source>
</evidence>
<keyword evidence="9 15" id="KW-0378">Hydrolase</keyword>
<evidence type="ECO:0000256" key="6">
    <source>
        <dbReference type="ARBA" id="ARBA00022670"/>
    </source>
</evidence>
<dbReference type="PANTHER" id="PTHR14218:SF39">
    <property type="entry name" value="PEPTIDASE S53 DOMAIN-CONTAINING PROTEIN"/>
    <property type="match status" value="1"/>
</dbReference>
<dbReference type="EC" id="3.4.14.10" evidence="4"/>
<proteinExistence type="predicted"/>
<keyword evidence="13" id="KW-0865">Zymogen</keyword>
<dbReference type="InterPro" id="IPR050819">
    <property type="entry name" value="Tripeptidyl-peptidase_I"/>
</dbReference>
<feature type="domain" description="Peptidase S53" evidence="16">
    <location>
        <begin position="237"/>
        <end position="619"/>
    </location>
</feature>
<dbReference type="GO" id="GO:0004252">
    <property type="term" value="F:serine-type endopeptidase activity"/>
    <property type="evidence" value="ECO:0007669"/>
    <property type="project" value="UniProtKB-UniRule"/>
</dbReference>
<evidence type="ECO:0000256" key="9">
    <source>
        <dbReference type="ARBA" id="ARBA00022801"/>
    </source>
</evidence>
<protein>
    <recommendedName>
        <fullName evidence="4">tripeptidyl-peptidase II</fullName>
        <ecNumber evidence="4">3.4.14.10</ecNumber>
    </recommendedName>
</protein>
<dbReference type="EMBL" id="CDHN01000002">
    <property type="protein sequence ID" value="CEJ87265.1"/>
    <property type="molecule type" value="Genomic_DNA"/>
</dbReference>
<evidence type="ECO:0000256" key="3">
    <source>
        <dbReference type="ARBA" id="ARBA00004239"/>
    </source>
</evidence>
<dbReference type="PROSITE" id="PS51695">
    <property type="entry name" value="SEDOLISIN"/>
    <property type="match status" value="1"/>
</dbReference>
<dbReference type="GO" id="GO:0006508">
    <property type="term" value="P:proteolysis"/>
    <property type="evidence" value="ECO:0007669"/>
    <property type="project" value="UniProtKB-KW"/>
</dbReference>
<keyword evidence="14" id="KW-0325">Glycoprotein</keyword>
<dbReference type="InterPro" id="IPR030400">
    <property type="entry name" value="Sedolisin_dom"/>
</dbReference>
<evidence type="ECO:0000256" key="7">
    <source>
        <dbReference type="ARBA" id="ARBA00022723"/>
    </source>
</evidence>
<keyword evidence="7 15" id="KW-0479">Metal-binding</keyword>
<evidence type="ECO:0000256" key="4">
    <source>
        <dbReference type="ARBA" id="ARBA00012462"/>
    </source>
</evidence>
<evidence type="ECO:0000256" key="8">
    <source>
        <dbReference type="ARBA" id="ARBA00022729"/>
    </source>
</evidence>
<keyword evidence="12" id="KW-0843">Virulence</keyword>
<gene>
    <name evidence="17" type="ORF">VHEMI04357</name>
</gene>
<dbReference type="GO" id="GO:0005576">
    <property type="term" value="C:extracellular region"/>
    <property type="evidence" value="ECO:0007669"/>
    <property type="project" value="UniProtKB-SubCell"/>
</dbReference>
<dbReference type="SUPFAM" id="SSF54897">
    <property type="entry name" value="Protease propeptides/inhibitors"/>
    <property type="match status" value="1"/>
</dbReference>
<dbReference type="PROSITE" id="PS00138">
    <property type="entry name" value="SUBTILASE_SER"/>
    <property type="match status" value="1"/>
</dbReference>
<evidence type="ECO:0000313" key="18">
    <source>
        <dbReference type="Proteomes" id="UP000039046"/>
    </source>
</evidence>
<dbReference type="PANTHER" id="PTHR14218">
    <property type="entry name" value="PROTEASE S8 TRIPEPTIDYL PEPTIDASE I CLN2"/>
    <property type="match status" value="1"/>
</dbReference>
<evidence type="ECO:0000256" key="12">
    <source>
        <dbReference type="ARBA" id="ARBA00023026"/>
    </source>
</evidence>
<dbReference type="Gene3D" id="3.40.50.200">
    <property type="entry name" value="Peptidase S8/S53 domain"/>
    <property type="match status" value="1"/>
</dbReference>
<comment type="cofactor">
    <cofactor evidence="15">
        <name>Ca(2+)</name>
        <dbReference type="ChEBI" id="CHEBI:29108"/>
    </cofactor>
    <text evidence="15">Binds 1 Ca(2+) ion per subunit.</text>
</comment>
<dbReference type="OrthoDB" id="409122at2759"/>
<dbReference type="HOGENOM" id="CLU_013783_3_0_1"/>
<dbReference type="SMART" id="SM00944">
    <property type="entry name" value="Pro-kuma_activ"/>
    <property type="match status" value="1"/>
</dbReference>
<feature type="binding site" evidence="15">
    <location>
        <position position="582"/>
    </location>
    <ligand>
        <name>Ca(2+)</name>
        <dbReference type="ChEBI" id="CHEBI:29108"/>
    </ligand>
</feature>
<sequence>MSRYWALLVLHTSRFANIDPRTTSSPTYNLKERHDVPTDWSRIRRADERHEFRLEIGVKQRDFAGLERRLLEISDPSHRSYGKHLSAQQVHDFVAPLDETIDKLHEWLEWHGVSRDQLQYNPTRDWITVPKITISKAESLLQTNYHVYRRDGQEVVRAEEWSLPADLHNLIDTIHPTNSFFNIRSENLTNSDASSRPIISMNHYAEDLPDGLAILNGIDVANPPLDLTPEQVCNITAVTPLCLRTLYGTLNYTARSTHKNKMALCNFSGQFNNRSDARQYLSTYRPDAASAADSFGIVEISGGDNRQLAATEDQIKEGLGKEGGLDAQVLLGVGHPTPMITYTTGGAPPPFVPDSSTTENDNEPFLTFINWLLKQTDLPTVLSISYADTEYTVPPSYAQRVCQGFAQLSARGVSIVFGSGDWGVGNPTQCHDKKGKLRFAARFPDSCPYITSVAATRGIDPQEVGYNENNHFVSGGGFSEYFPRPKWQDDAVSGYLSKLGGLHSGLYNANGRAYPDVAAMGYRIVTVWNGKTKVVDGTSASAPAFAAIVALLNDARLAEGKPPLGFLNPWIYKVGLQGGFHDVVKGNTRGCNTTGFPAMKGWDMASGFGTPVSIRGMSI</sequence>
<keyword evidence="11 15" id="KW-0106">Calcium</keyword>
<evidence type="ECO:0000256" key="13">
    <source>
        <dbReference type="ARBA" id="ARBA00023145"/>
    </source>
</evidence>
<evidence type="ECO:0000313" key="17">
    <source>
        <dbReference type="EMBL" id="CEJ87265.1"/>
    </source>
</evidence>
<feature type="binding site" evidence="15">
    <location>
        <position position="583"/>
    </location>
    <ligand>
        <name>Ca(2+)</name>
        <dbReference type="ChEBI" id="CHEBI:29108"/>
    </ligand>
</feature>
<keyword evidence="6 15" id="KW-0645">Protease</keyword>
<feature type="active site" description="Charge relay system" evidence="15">
    <location>
        <position position="322"/>
    </location>
</feature>
<dbReference type="FunFam" id="3.40.50.200:FF:000015">
    <property type="entry name" value="Tripeptidyl peptidase A"/>
    <property type="match status" value="1"/>
</dbReference>
<dbReference type="Pfam" id="PF09286">
    <property type="entry name" value="Pro-kuma_activ"/>
    <property type="match status" value="1"/>
</dbReference>
<keyword evidence="10 15" id="KW-0720">Serine protease</keyword>